<keyword evidence="2" id="KW-1185">Reference proteome</keyword>
<dbReference type="EMBL" id="CP060783">
    <property type="protein sequence ID" value="QNP47122.1"/>
    <property type="molecule type" value="Genomic_DNA"/>
</dbReference>
<protein>
    <submittedName>
        <fullName evidence="1">Uncharacterized protein</fullName>
    </submittedName>
</protein>
<organism evidence="1 2">
    <name type="scientific">Diaphorobacter aerolatus</name>
    <dbReference type="NCBI Taxonomy" id="1288495"/>
    <lineage>
        <taxon>Bacteria</taxon>
        <taxon>Pseudomonadati</taxon>
        <taxon>Pseudomonadota</taxon>
        <taxon>Betaproteobacteria</taxon>
        <taxon>Burkholderiales</taxon>
        <taxon>Comamonadaceae</taxon>
        <taxon>Diaphorobacter</taxon>
    </lineage>
</organism>
<gene>
    <name evidence="1" type="ORF">H9K75_11855</name>
</gene>
<name>A0A7H0GFQ6_9BURK</name>
<accession>A0A7H0GFQ6</accession>
<evidence type="ECO:0000313" key="2">
    <source>
        <dbReference type="Proteomes" id="UP000516028"/>
    </source>
</evidence>
<dbReference type="AlphaFoldDB" id="A0A7H0GFQ6"/>
<sequence>MRTLFKSPLTAIEDTPRSSEIEIGFFRPEAGMWIINAENTGAPGRGMTIETQLDTLVLQLYGYQADGNATFHIGSGHIANGESSVALNKVRGGRYFGSNALVGSYTGSDGTAEMRFTSTTKGQIRLPGEQWVDMQKLHIGPGATSPVSLLGTWSVLLNTTSGAPVPSKWNLTRINGASAVGGNMDCRFETTPHGSVRCTEQFSVAGRGTVYMADYRFTPPYGAGVTNGYSMLITPQGKIDGSSIPNRITVQRITDSLGVTVGLKSTP</sequence>
<evidence type="ECO:0000313" key="1">
    <source>
        <dbReference type="EMBL" id="QNP47122.1"/>
    </source>
</evidence>
<dbReference type="KEGG" id="daer:H9K75_11855"/>
<reference evidence="1 2" key="1">
    <citation type="submission" date="2020-08" db="EMBL/GenBank/DDBJ databases">
        <title>Genome sequence of Diaphorobacter aerolatus KACC 16536T.</title>
        <authorList>
            <person name="Hyun D.-W."/>
            <person name="Bae J.-W."/>
        </authorList>
    </citation>
    <scope>NUCLEOTIDE SEQUENCE [LARGE SCALE GENOMIC DNA]</scope>
    <source>
        <strain evidence="1 2">KACC 16536</strain>
    </source>
</reference>
<dbReference type="Proteomes" id="UP000516028">
    <property type="component" value="Chromosome"/>
</dbReference>
<dbReference type="RefSeq" id="WP_187722833.1">
    <property type="nucleotide sequence ID" value="NZ_CP060783.1"/>
</dbReference>
<proteinExistence type="predicted"/>